<organism evidence="7 8">
    <name type="scientific">Staurois parvus</name>
    <dbReference type="NCBI Taxonomy" id="386267"/>
    <lineage>
        <taxon>Eukaryota</taxon>
        <taxon>Metazoa</taxon>
        <taxon>Chordata</taxon>
        <taxon>Craniata</taxon>
        <taxon>Vertebrata</taxon>
        <taxon>Euteleostomi</taxon>
        <taxon>Amphibia</taxon>
        <taxon>Batrachia</taxon>
        <taxon>Anura</taxon>
        <taxon>Neobatrachia</taxon>
        <taxon>Ranoidea</taxon>
        <taxon>Ranidae</taxon>
        <taxon>Staurois</taxon>
    </lineage>
</organism>
<protein>
    <recommendedName>
        <fullName evidence="6">Ig-like domain-containing protein</fullName>
    </recommendedName>
</protein>
<dbReference type="Pfam" id="PF07686">
    <property type="entry name" value="V-set"/>
    <property type="match status" value="1"/>
</dbReference>
<gene>
    <name evidence="7" type="ORF">SPARVUS_LOCUS7105570</name>
</gene>
<evidence type="ECO:0000256" key="5">
    <source>
        <dbReference type="ARBA" id="ARBA00043266"/>
    </source>
</evidence>
<dbReference type="Gene3D" id="2.60.40.10">
    <property type="entry name" value="Immunoglobulins"/>
    <property type="match status" value="1"/>
</dbReference>
<proteinExistence type="predicted"/>
<dbReference type="InterPro" id="IPR007110">
    <property type="entry name" value="Ig-like_dom"/>
</dbReference>
<evidence type="ECO:0000256" key="1">
    <source>
        <dbReference type="ARBA" id="ARBA00022729"/>
    </source>
</evidence>
<dbReference type="SMART" id="SM00406">
    <property type="entry name" value="IGv"/>
    <property type="match status" value="1"/>
</dbReference>
<dbReference type="InterPro" id="IPR051287">
    <property type="entry name" value="TCR_variable_region"/>
</dbReference>
<dbReference type="InterPro" id="IPR013106">
    <property type="entry name" value="Ig_V-set"/>
</dbReference>
<keyword evidence="3" id="KW-0675">Receptor</keyword>
<keyword evidence="5" id="KW-1279">T cell receptor</keyword>
<evidence type="ECO:0000256" key="2">
    <source>
        <dbReference type="ARBA" id="ARBA00023130"/>
    </source>
</evidence>
<evidence type="ECO:0000313" key="7">
    <source>
        <dbReference type="EMBL" id="CAI9570510.1"/>
    </source>
</evidence>
<name>A0ABN9DF27_9NEOB</name>
<dbReference type="PROSITE" id="PS50835">
    <property type="entry name" value="IG_LIKE"/>
    <property type="match status" value="1"/>
</dbReference>
<accession>A0ABN9DF27</accession>
<evidence type="ECO:0000259" key="6">
    <source>
        <dbReference type="PROSITE" id="PS50835"/>
    </source>
</evidence>
<dbReference type="SUPFAM" id="SSF48726">
    <property type="entry name" value="Immunoglobulin"/>
    <property type="match status" value="1"/>
</dbReference>
<evidence type="ECO:0000256" key="3">
    <source>
        <dbReference type="ARBA" id="ARBA00023170"/>
    </source>
</evidence>
<keyword evidence="4" id="KW-0393">Immunoglobulin domain</keyword>
<keyword evidence="1" id="KW-0732">Signal</keyword>
<dbReference type="PANTHER" id="PTHR19367:SF18">
    <property type="entry name" value="T CELL RECEPTOR ALPHA VARIABLE 16"/>
    <property type="match status" value="1"/>
</dbReference>
<dbReference type="InterPro" id="IPR013783">
    <property type="entry name" value="Ig-like_fold"/>
</dbReference>
<evidence type="ECO:0000313" key="8">
    <source>
        <dbReference type="Proteomes" id="UP001162483"/>
    </source>
</evidence>
<keyword evidence="8" id="KW-1185">Reference proteome</keyword>
<sequence>MLALYFSGWNSAQSVDQTAAPQTVLQGHPVFLECTYKVSVSPYVMWYVQYPGKAPAMLLHFSIQTKHKGFSAIHDKAKTSFHMNKDRAELSDSGVYFCAVTDTVH</sequence>
<dbReference type="Proteomes" id="UP001162483">
    <property type="component" value="Unassembled WGS sequence"/>
</dbReference>
<feature type="domain" description="Ig-like" evidence="6">
    <location>
        <begin position="13"/>
        <end position="105"/>
    </location>
</feature>
<evidence type="ECO:0000256" key="4">
    <source>
        <dbReference type="ARBA" id="ARBA00023319"/>
    </source>
</evidence>
<dbReference type="EMBL" id="CATNWA010014325">
    <property type="protein sequence ID" value="CAI9570510.1"/>
    <property type="molecule type" value="Genomic_DNA"/>
</dbReference>
<comment type="caution">
    <text evidence="7">The sequence shown here is derived from an EMBL/GenBank/DDBJ whole genome shotgun (WGS) entry which is preliminary data.</text>
</comment>
<keyword evidence="5" id="KW-0391">Immunity</keyword>
<reference evidence="7" key="1">
    <citation type="submission" date="2023-05" db="EMBL/GenBank/DDBJ databases">
        <authorList>
            <person name="Stuckert A."/>
        </authorList>
    </citation>
    <scope>NUCLEOTIDE SEQUENCE</scope>
</reference>
<dbReference type="InterPro" id="IPR036179">
    <property type="entry name" value="Ig-like_dom_sf"/>
</dbReference>
<dbReference type="PANTHER" id="PTHR19367">
    <property type="entry name" value="T-CELL RECEPTOR ALPHA CHAIN V REGION"/>
    <property type="match status" value="1"/>
</dbReference>
<keyword evidence="2" id="KW-1064">Adaptive immunity</keyword>